<feature type="region of interest" description="Disordered" evidence="1">
    <location>
        <begin position="39"/>
        <end position="76"/>
    </location>
</feature>
<accession>A0A135TXP8</accession>
<organism evidence="2 3">
    <name type="scientific">Colletotrichum nymphaeae SA-01</name>
    <dbReference type="NCBI Taxonomy" id="1460502"/>
    <lineage>
        <taxon>Eukaryota</taxon>
        <taxon>Fungi</taxon>
        <taxon>Dikarya</taxon>
        <taxon>Ascomycota</taxon>
        <taxon>Pezizomycotina</taxon>
        <taxon>Sordariomycetes</taxon>
        <taxon>Hypocreomycetidae</taxon>
        <taxon>Glomerellales</taxon>
        <taxon>Glomerellaceae</taxon>
        <taxon>Colletotrichum</taxon>
        <taxon>Colletotrichum acutatum species complex</taxon>
    </lineage>
</organism>
<dbReference type="AlphaFoldDB" id="A0A135TXP8"/>
<feature type="compositionally biased region" description="Polar residues" evidence="1">
    <location>
        <begin position="39"/>
        <end position="61"/>
    </location>
</feature>
<keyword evidence="3" id="KW-1185">Reference proteome</keyword>
<evidence type="ECO:0000313" key="3">
    <source>
        <dbReference type="Proteomes" id="UP000070054"/>
    </source>
</evidence>
<reference evidence="2 3" key="1">
    <citation type="submission" date="2014-02" db="EMBL/GenBank/DDBJ databases">
        <title>The genome sequence of Colletotrichum nymphaeae SA-01.</title>
        <authorList>
            <person name="Baroncelli R."/>
            <person name="Thon M.R."/>
        </authorList>
    </citation>
    <scope>NUCLEOTIDE SEQUENCE [LARGE SCALE GENOMIC DNA]</scope>
    <source>
        <strain evidence="2 3">SA-01</strain>
    </source>
</reference>
<sequence>EPTRLLPEKKVISILGITEVDVLQADLVSTFSHSWNQQAGTASIGSKMSSSPRGFQPQTNAKPLIHRFPLPHGGSA</sequence>
<feature type="non-terminal residue" evidence="2">
    <location>
        <position position="1"/>
    </location>
</feature>
<evidence type="ECO:0000313" key="2">
    <source>
        <dbReference type="EMBL" id="KXH52927.1"/>
    </source>
</evidence>
<evidence type="ECO:0000256" key="1">
    <source>
        <dbReference type="SAM" id="MobiDB-lite"/>
    </source>
</evidence>
<dbReference type="Proteomes" id="UP000070054">
    <property type="component" value="Unassembled WGS sequence"/>
</dbReference>
<protein>
    <submittedName>
        <fullName evidence="2">Uncharacterized protein</fullName>
    </submittedName>
</protein>
<name>A0A135TXP8_9PEZI</name>
<proteinExistence type="predicted"/>
<dbReference type="EMBL" id="JEMN01000994">
    <property type="protein sequence ID" value="KXH52927.1"/>
    <property type="molecule type" value="Genomic_DNA"/>
</dbReference>
<gene>
    <name evidence="2" type="ORF">CNYM01_08166</name>
</gene>
<comment type="caution">
    <text evidence="2">The sequence shown here is derived from an EMBL/GenBank/DDBJ whole genome shotgun (WGS) entry which is preliminary data.</text>
</comment>